<dbReference type="PANTHER" id="PTHR45809">
    <property type="entry name" value="VIRAL IAP-ASSOCIATED FACTOR HOMOLOG"/>
    <property type="match status" value="1"/>
</dbReference>
<dbReference type="GO" id="GO:0005737">
    <property type="term" value="C:cytoplasm"/>
    <property type="evidence" value="ECO:0007669"/>
    <property type="project" value="TreeGrafter"/>
</dbReference>
<feature type="compositionally biased region" description="Acidic residues" evidence="2">
    <location>
        <begin position="116"/>
        <end position="132"/>
    </location>
</feature>
<proteinExistence type="inferred from homology"/>
<comment type="caution">
    <text evidence="4">The sequence shown here is derived from an EMBL/GenBank/DDBJ whole genome shotgun (WGS) entry which is preliminary data.</text>
</comment>
<dbReference type="RefSeq" id="XP_052947529.1">
    <property type="nucleotide sequence ID" value="XM_053091848.1"/>
</dbReference>
<sequence length="299" mass="32568">MVNPNEDTEFNDALRAHGILPPKSPSRSPSPDIPHITHADAVGAIAATADHQQLSLLLESDNLDSDDEAMFEEYRKKRMNEMRKEEKRGRYGSLMPLGREDFVREVTEGSKQLREGEEEVDEQEEGEDDEEASGSASRRLKGTGVVVFLYKDSVPLSQHLRPLLNTLAAAHPSTKFLAIRADLCIPNYPDKNVPTLLIYRNGDMLGQVVAGAGLKGLKTGVKDLEALLLRYQALEKPSAALRQRRGEDEDDGDADGLDDDIGMVNTRGSGIRTGGSGLGVGRGKGRKAEADSDGSDFDI</sequence>
<dbReference type="GeneID" id="77731053"/>
<name>A0AA38LV06_9TREE</name>
<feature type="region of interest" description="Disordered" evidence="2">
    <location>
        <begin position="239"/>
        <end position="299"/>
    </location>
</feature>
<feature type="region of interest" description="Disordered" evidence="2">
    <location>
        <begin position="107"/>
        <end position="137"/>
    </location>
</feature>
<feature type="region of interest" description="Disordered" evidence="2">
    <location>
        <begin position="1"/>
        <end position="38"/>
    </location>
</feature>
<dbReference type="InterPro" id="IPR024253">
    <property type="entry name" value="Phosducin_thioredoxin-like_dom"/>
</dbReference>
<feature type="compositionally biased region" description="Acidic residues" evidence="2">
    <location>
        <begin position="248"/>
        <end position="261"/>
    </location>
</feature>
<dbReference type="EMBL" id="JAKWFO010000003">
    <property type="protein sequence ID" value="KAI9637752.1"/>
    <property type="molecule type" value="Genomic_DNA"/>
</dbReference>
<evidence type="ECO:0000256" key="1">
    <source>
        <dbReference type="ARBA" id="ARBA00009686"/>
    </source>
</evidence>
<dbReference type="SUPFAM" id="SSF52833">
    <property type="entry name" value="Thioredoxin-like"/>
    <property type="match status" value="1"/>
</dbReference>
<feature type="compositionally biased region" description="Gly residues" evidence="2">
    <location>
        <begin position="271"/>
        <end position="282"/>
    </location>
</feature>
<evidence type="ECO:0000256" key="2">
    <source>
        <dbReference type="SAM" id="MobiDB-lite"/>
    </source>
</evidence>
<gene>
    <name evidence="4" type="ORF">MKK02DRAFT_42123</name>
</gene>
<protein>
    <submittedName>
        <fullName evidence="4">GTPase inhibitor</fullName>
    </submittedName>
</protein>
<feature type="compositionally biased region" description="Low complexity" evidence="2">
    <location>
        <begin position="25"/>
        <end position="38"/>
    </location>
</feature>
<feature type="compositionally biased region" description="Acidic residues" evidence="2">
    <location>
        <begin position="1"/>
        <end position="10"/>
    </location>
</feature>
<dbReference type="GO" id="GO:0006457">
    <property type="term" value="P:protein folding"/>
    <property type="evidence" value="ECO:0007669"/>
    <property type="project" value="TreeGrafter"/>
</dbReference>
<reference evidence="4" key="1">
    <citation type="journal article" date="2022" name="G3 (Bethesda)">
        <title>High quality genome of the basidiomycete yeast Dioszegia hungarica PDD-24b-2 isolated from cloud water.</title>
        <authorList>
            <person name="Jarrige D."/>
            <person name="Haridas S."/>
            <person name="Bleykasten-Grosshans C."/>
            <person name="Joly M."/>
            <person name="Nadalig T."/>
            <person name="Sancelme M."/>
            <person name="Vuilleumier S."/>
            <person name="Grigoriev I.V."/>
            <person name="Amato P."/>
            <person name="Bringel F."/>
        </authorList>
    </citation>
    <scope>NUCLEOTIDE SEQUENCE</scope>
    <source>
        <strain evidence="4">PDD-24b-2</strain>
    </source>
</reference>
<dbReference type="InterPro" id="IPR036249">
    <property type="entry name" value="Thioredoxin-like_sf"/>
</dbReference>
<comment type="similarity">
    <text evidence="1">Belongs to the phosducin family.</text>
</comment>
<accession>A0AA38LV06</accession>
<dbReference type="Proteomes" id="UP001164286">
    <property type="component" value="Unassembled WGS sequence"/>
</dbReference>
<organism evidence="4 5">
    <name type="scientific">Dioszegia hungarica</name>
    <dbReference type="NCBI Taxonomy" id="4972"/>
    <lineage>
        <taxon>Eukaryota</taxon>
        <taxon>Fungi</taxon>
        <taxon>Dikarya</taxon>
        <taxon>Basidiomycota</taxon>
        <taxon>Agaricomycotina</taxon>
        <taxon>Tremellomycetes</taxon>
        <taxon>Tremellales</taxon>
        <taxon>Bulleribasidiaceae</taxon>
        <taxon>Dioszegia</taxon>
    </lineage>
</organism>
<keyword evidence="5" id="KW-1185">Reference proteome</keyword>
<dbReference type="Gene3D" id="3.40.30.10">
    <property type="entry name" value="Glutaredoxin"/>
    <property type="match status" value="1"/>
</dbReference>
<dbReference type="PANTHER" id="PTHR45809:SF3">
    <property type="entry name" value="VIRAL IAP-ASSOCIATED FACTOR HOMOLOG"/>
    <property type="match status" value="1"/>
</dbReference>
<dbReference type="CDD" id="cd02988">
    <property type="entry name" value="Phd_like_VIAF"/>
    <property type="match status" value="1"/>
</dbReference>
<evidence type="ECO:0000313" key="4">
    <source>
        <dbReference type="EMBL" id="KAI9637752.1"/>
    </source>
</evidence>
<dbReference type="AlphaFoldDB" id="A0AA38LV06"/>
<evidence type="ECO:0000313" key="5">
    <source>
        <dbReference type="Proteomes" id="UP001164286"/>
    </source>
</evidence>
<dbReference type="InterPro" id="IPR051498">
    <property type="entry name" value="Phosducin-like_chap/apop_reg"/>
</dbReference>
<dbReference type="Pfam" id="PF02114">
    <property type="entry name" value="Phosducin"/>
    <property type="match status" value="1"/>
</dbReference>
<evidence type="ECO:0000259" key="3">
    <source>
        <dbReference type="Pfam" id="PF02114"/>
    </source>
</evidence>
<feature type="domain" description="Phosducin" evidence="3">
    <location>
        <begin position="136"/>
        <end position="234"/>
    </location>
</feature>